<protein>
    <recommendedName>
        <fullName evidence="2">NAD-specific glutamate dehydrogenase</fullName>
    </recommendedName>
</protein>
<dbReference type="AlphaFoldDB" id="A0A645DG32"/>
<proteinExistence type="predicted"/>
<sequence length="206" mass="22623">MKKQGAHSGPLANTARELLHAVLVLVGTRVDFDLVTDFDKRRYRQLETGGDLGRPHDLARGVALDGRLGVDDFAHEAVWQFDRDGLAVVEHHFAGHRVFEVVERVGHAVGFDLVLLVVGIHEHVHRVGEVGVGDFLAVELNHFELVVGLVDRFRRCAGEQVLELHLHYCSVAAGLVVFGLLDHQRVAADHDDVAGAEFLSGFHAVS</sequence>
<reference evidence="1" key="1">
    <citation type="submission" date="2019-08" db="EMBL/GenBank/DDBJ databases">
        <authorList>
            <person name="Kucharzyk K."/>
            <person name="Murdoch R.W."/>
            <person name="Higgins S."/>
            <person name="Loffler F."/>
        </authorList>
    </citation>
    <scope>NUCLEOTIDE SEQUENCE</scope>
</reference>
<name>A0A645DG32_9ZZZZ</name>
<dbReference type="EMBL" id="VSSQ01035333">
    <property type="protein sequence ID" value="MPM87532.1"/>
    <property type="molecule type" value="Genomic_DNA"/>
</dbReference>
<gene>
    <name evidence="1" type="ORF">SDC9_134631</name>
</gene>
<organism evidence="1">
    <name type="scientific">bioreactor metagenome</name>
    <dbReference type="NCBI Taxonomy" id="1076179"/>
    <lineage>
        <taxon>unclassified sequences</taxon>
        <taxon>metagenomes</taxon>
        <taxon>ecological metagenomes</taxon>
    </lineage>
</organism>
<evidence type="ECO:0000313" key="1">
    <source>
        <dbReference type="EMBL" id="MPM87532.1"/>
    </source>
</evidence>
<evidence type="ECO:0008006" key="2">
    <source>
        <dbReference type="Google" id="ProtNLM"/>
    </source>
</evidence>
<accession>A0A645DG32</accession>
<comment type="caution">
    <text evidence="1">The sequence shown here is derived from an EMBL/GenBank/DDBJ whole genome shotgun (WGS) entry which is preliminary data.</text>
</comment>